<accession>A0A2P2JP05</accession>
<dbReference type="EMBL" id="GGEC01014699">
    <property type="protein sequence ID" value="MBW95182.1"/>
    <property type="molecule type" value="Transcribed_RNA"/>
</dbReference>
<reference evidence="1" key="1">
    <citation type="submission" date="2018-02" db="EMBL/GenBank/DDBJ databases">
        <title>Rhizophora mucronata_Transcriptome.</title>
        <authorList>
            <person name="Meera S.P."/>
            <person name="Sreeshan A."/>
            <person name="Augustine A."/>
        </authorList>
    </citation>
    <scope>NUCLEOTIDE SEQUENCE</scope>
    <source>
        <tissue evidence="1">Leaf</tissue>
    </source>
</reference>
<dbReference type="PANTHER" id="PTHR35717">
    <property type="entry name" value="OS05G0156200 PROTEIN"/>
    <property type="match status" value="1"/>
</dbReference>
<proteinExistence type="predicted"/>
<evidence type="ECO:0000313" key="1">
    <source>
        <dbReference type="EMBL" id="MBW95182.1"/>
    </source>
</evidence>
<protein>
    <submittedName>
        <fullName evidence="1">Uncharacterized protein</fullName>
    </submittedName>
</protein>
<organism evidence="1">
    <name type="scientific">Rhizophora mucronata</name>
    <name type="common">Asiatic mangrove</name>
    <dbReference type="NCBI Taxonomy" id="61149"/>
    <lineage>
        <taxon>Eukaryota</taxon>
        <taxon>Viridiplantae</taxon>
        <taxon>Streptophyta</taxon>
        <taxon>Embryophyta</taxon>
        <taxon>Tracheophyta</taxon>
        <taxon>Spermatophyta</taxon>
        <taxon>Magnoliopsida</taxon>
        <taxon>eudicotyledons</taxon>
        <taxon>Gunneridae</taxon>
        <taxon>Pentapetalae</taxon>
        <taxon>rosids</taxon>
        <taxon>fabids</taxon>
        <taxon>Malpighiales</taxon>
        <taxon>Rhizophoraceae</taxon>
        <taxon>Rhizophora</taxon>
    </lineage>
</organism>
<dbReference type="AlphaFoldDB" id="A0A2P2JP05"/>
<name>A0A2P2JP05_RHIMU</name>
<sequence>MVPENCGLFIYFVQMMASSLNGLTVGDALAENLMESPARSDSMYYLR</sequence>
<dbReference type="PANTHER" id="PTHR35717:SF1">
    <property type="entry name" value="OS05G0156200 PROTEIN"/>
    <property type="match status" value="1"/>
</dbReference>